<accession>A0A0A9E3W0</accession>
<dbReference type="AlphaFoldDB" id="A0A0A9E3W0"/>
<sequence>MLVGGVWGLDLCRDMASRPAQRAEGGTRTAPLQRGLRRCNLRRCPPVEDDVFHLVYQRRQPSQTAHQARRGPEQAGSCRQGLGHRRDQGPAEGSGAGWPRKAGILAEGYTGLCCRDDYLHIVMCSPCLHNDQRRLISVI</sequence>
<name>A0A0A9E3W0_ARUDO</name>
<protein>
    <submittedName>
        <fullName evidence="2">Uncharacterized protein</fullName>
    </submittedName>
</protein>
<feature type="region of interest" description="Disordered" evidence="1">
    <location>
        <begin position="58"/>
        <end position="99"/>
    </location>
</feature>
<reference evidence="2" key="2">
    <citation type="journal article" date="2015" name="Data Brief">
        <title>Shoot transcriptome of the giant reed, Arundo donax.</title>
        <authorList>
            <person name="Barrero R.A."/>
            <person name="Guerrero F.D."/>
            <person name="Moolhuijzen P."/>
            <person name="Goolsby J.A."/>
            <person name="Tidwell J."/>
            <person name="Bellgard S.E."/>
            <person name="Bellgard M.I."/>
        </authorList>
    </citation>
    <scope>NUCLEOTIDE SEQUENCE</scope>
    <source>
        <tissue evidence="2">Shoot tissue taken approximately 20 cm above the soil surface</tissue>
    </source>
</reference>
<proteinExistence type="predicted"/>
<evidence type="ECO:0000313" key="2">
    <source>
        <dbReference type="EMBL" id="JAD94761.1"/>
    </source>
</evidence>
<dbReference type="EMBL" id="GBRH01203134">
    <property type="protein sequence ID" value="JAD94761.1"/>
    <property type="molecule type" value="Transcribed_RNA"/>
</dbReference>
<evidence type="ECO:0000256" key="1">
    <source>
        <dbReference type="SAM" id="MobiDB-lite"/>
    </source>
</evidence>
<organism evidence="2">
    <name type="scientific">Arundo donax</name>
    <name type="common">Giant reed</name>
    <name type="synonym">Donax arundinaceus</name>
    <dbReference type="NCBI Taxonomy" id="35708"/>
    <lineage>
        <taxon>Eukaryota</taxon>
        <taxon>Viridiplantae</taxon>
        <taxon>Streptophyta</taxon>
        <taxon>Embryophyta</taxon>
        <taxon>Tracheophyta</taxon>
        <taxon>Spermatophyta</taxon>
        <taxon>Magnoliopsida</taxon>
        <taxon>Liliopsida</taxon>
        <taxon>Poales</taxon>
        <taxon>Poaceae</taxon>
        <taxon>PACMAD clade</taxon>
        <taxon>Arundinoideae</taxon>
        <taxon>Arundineae</taxon>
        <taxon>Arundo</taxon>
    </lineage>
</organism>
<reference evidence="2" key="1">
    <citation type="submission" date="2014-09" db="EMBL/GenBank/DDBJ databases">
        <authorList>
            <person name="Magalhaes I.L.F."/>
            <person name="Oliveira U."/>
            <person name="Santos F.R."/>
            <person name="Vidigal T.H.D.A."/>
            <person name="Brescovit A.D."/>
            <person name="Santos A.J."/>
        </authorList>
    </citation>
    <scope>NUCLEOTIDE SEQUENCE</scope>
    <source>
        <tissue evidence="2">Shoot tissue taken approximately 20 cm above the soil surface</tissue>
    </source>
</reference>